<keyword evidence="4" id="KW-1185">Reference proteome</keyword>
<evidence type="ECO:0000256" key="1">
    <source>
        <dbReference type="SAM" id="Coils"/>
    </source>
</evidence>
<proteinExistence type="predicted"/>
<evidence type="ECO:0000313" key="2">
    <source>
        <dbReference type="EMBL" id="CAI9930727.1"/>
    </source>
</evidence>
<evidence type="ECO:0000313" key="3">
    <source>
        <dbReference type="EMBL" id="CAL5974744.1"/>
    </source>
</evidence>
<dbReference type="AlphaFoldDB" id="A0AA86P199"/>
<protein>
    <submittedName>
        <fullName evidence="2">Uncharacterized protein</fullName>
    </submittedName>
</protein>
<dbReference type="EMBL" id="CAXDID020000005">
    <property type="protein sequence ID" value="CAL5974744.1"/>
    <property type="molecule type" value="Genomic_DNA"/>
</dbReference>
<feature type="coiled-coil region" evidence="1">
    <location>
        <begin position="505"/>
        <end position="532"/>
    </location>
</feature>
<keyword evidence="1" id="KW-0175">Coiled coil</keyword>
<evidence type="ECO:0000313" key="4">
    <source>
        <dbReference type="Proteomes" id="UP001642409"/>
    </source>
</evidence>
<organism evidence="2">
    <name type="scientific">Hexamita inflata</name>
    <dbReference type="NCBI Taxonomy" id="28002"/>
    <lineage>
        <taxon>Eukaryota</taxon>
        <taxon>Metamonada</taxon>
        <taxon>Diplomonadida</taxon>
        <taxon>Hexamitidae</taxon>
        <taxon>Hexamitinae</taxon>
        <taxon>Hexamita</taxon>
    </lineage>
</organism>
<sequence length="601" mass="69980">MSELITLIKSMSLSELQLKALDMQQEAQRIDQELQKTVDLNLQQFKSGFQPLLVLQNNLVQTISVLDQTMQHSSTVSENLQQVSQQLKNSKTQVKDSIIQQRKLQVIQSYKNISVVLQFSKSAKEVLQSLEAVRIIFDAEIASPSFELRKYTEENKKSLQLYIQSQQQLFTKSFDLQILQSLQSLGVSALFLQSMVVNMLPHYLGKNPSLSDFLLLSDRIFTILRFKSVYSPIVPMYLSQQQPTESQLQNLIYQFQREDEIQPNNVYSNYAKLIPPLKMNQIIKDNEPQINVIVQLIVRFVQNKLISQTQQQLSKITEQMNKRQPFQARIANLLLNMNLVNAEDEIELLNLYNNTTQKFKEEFNTFKNINLSASQIKEELKMMYKECTINIFKEMMPENPVFYPEILSCHILSTIFKLNVDDELKDIFKNVIGKLNATDNVQQFCKQTQEISCGIIKLFSMLKFKENTQKSQKEIIIEEITTYFNKQNTNLRTYLTNPTNYNCQIRQLVEGMKAVEMENKAVQNNMAKISQTIIQQFITQHSQFFTQVEPKDALRVFMSLLILVIVCQIQQIQLTINVSNIKWELFTLQAIEGRFEELFKK</sequence>
<dbReference type="Proteomes" id="UP001642409">
    <property type="component" value="Unassembled WGS sequence"/>
</dbReference>
<name>A0AA86P199_9EUKA</name>
<reference evidence="3 4" key="2">
    <citation type="submission" date="2024-07" db="EMBL/GenBank/DDBJ databases">
        <authorList>
            <person name="Akdeniz Z."/>
        </authorList>
    </citation>
    <scope>NUCLEOTIDE SEQUENCE [LARGE SCALE GENOMIC DNA]</scope>
</reference>
<gene>
    <name evidence="2" type="ORF">HINF_LOCUS18372</name>
    <name evidence="3" type="ORF">HINF_LOCUS3006</name>
</gene>
<dbReference type="EMBL" id="CATOUU010000464">
    <property type="protein sequence ID" value="CAI9930727.1"/>
    <property type="molecule type" value="Genomic_DNA"/>
</dbReference>
<accession>A0AA86P199</accession>
<comment type="caution">
    <text evidence="2">The sequence shown here is derived from an EMBL/GenBank/DDBJ whole genome shotgun (WGS) entry which is preliminary data.</text>
</comment>
<reference evidence="2" key="1">
    <citation type="submission" date="2023-06" db="EMBL/GenBank/DDBJ databases">
        <authorList>
            <person name="Kurt Z."/>
        </authorList>
    </citation>
    <scope>NUCLEOTIDE SEQUENCE</scope>
</reference>